<name>A0A6H0UEH1_9LACT</name>
<dbReference type="AlphaFoldDB" id="A0A6H0UEH1"/>
<organism evidence="1 2">
    <name type="scientific">Pseudolactococcus raffinolactis</name>
    <dbReference type="NCBI Taxonomy" id="1366"/>
    <lineage>
        <taxon>Bacteria</taxon>
        <taxon>Bacillati</taxon>
        <taxon>Bacillota</taxon>
        <taxon>Bacilli</taxon>
        <taxon>Lactobacillales</taxon>
        <taxon>Streptococcaceae</taxon>
        <taxon>Pseudolactococcus</taxon>
    </lineage>
</organism>
<protein>
    <submittedName>
        <fullName evidence="1">Uncharacterized protein</fullName>
    </submittedName>
</protein>
<dbReference type="EMBL" id="CP047616">
    <property type="protein sequence ID" value="QIW53699.1"/>
    <property type="molecule type" value="Genomic_DNA"/>
</dbReference>
<accession>A0A6H0UEH1</accession>
<dbReference type="Proteomes" id="UP000501945">
    <property type="component" value="Chromosome"/>
</dbReference>
<reference evidence="1 2" key="1">
    <citation type="submission" date="2019-12" db="EMBL/GenBank/DDBJ databases">
        <title>Whole genome sequences of Lactococcus raffinolactis strains isolated from sewage.</title>
        <authorList>
            <person name="Ybazeta G."/>
            <person name="Ross M."/>
            <person name="Brabant-Kirwan D."/>
            <person name="Saleh M."/>
            <person name="Dillon J.A."/>
            <person name="Splinter K."/>
            <person name="Nokhbeh R."/>
        </authorList>
    </citation>
    <scope>NUCLEOTIDE SEQUENCE [LARGE SCALE GENOMIC DNA]</scope>
    <source>
        <strain evidence="1 2">Lr_19_5</strain>
    </source>
</reference>
<evidence type="ECO:0000313" key="2">
    <source>
        <dbReference type="Proteomes" id="UP000501945"/>
    </source>
</evidence>
<dbReference type="RefSeq" id="WP_167838685.1">
    <property type="nucleotide sequence ID" value="NZ_CP047616.1"/>
</dbReference>
<gene>
    <name evidence="1" type="ORF">GU336_05850</name>
</gene>
<proteinExistence type="predicted"/>
<evidence type="ECO:0000313" key="1">
    <source>
        <dbReference type="EMBL" id="QIW53699.1"/>
    </source>
</evidence>
<sequence>MEVISDIKNSIGYINVNQALKDVFGSSIFLIEYEEIGKGESDSVHKNDFRFIFKFKRWKFVLDILDTRIKGMMNSGNVGGRLSIFIQDFDNIDDWAPYRDNDGINYKYLRDEFLRESETWNFLRYEGTHGNNLETMKKSLQILKDYLDEQIRLKREEEDRNSFGF</sequence>